<dbReference type="GO" id="GO:0046872">
    <property type="term" value="F:metal ion binding"/>
    <property type="evidence" value="ECO:0007669"/>
    <property type="project" value="UniProtKB-KW"/>
</dbReference>
<dbReference type="InterPro" id="IPR036397">
    <property type="entry name" value="RNaseH_sf"/>
</dbReference>
<dbReference type="CDD" id="cd13934">
    <property type="entry name" value="RNase_H_Dikarya_like"/>
    <property type="match status" value="1"/>
</dbReference>
<gene>
    <name evidence="9" type="ORF">SPI_05458</name>
</gene>
<keyword evidence="5" id="KW-0479">Metal-binding</keyword>
<keyword evidence="4" id="KW-0540">Nuclease</keyword>
<dbReference type="EC" id="3.1.26.4" evidence="3"/>
<dbReference type="InterPro" id="IPR012337">
    <property type="entry name" value="RNaseH-like_sf"/>
</dbReference>
<evidence type="ECO:0000259" key="8">
    <source>
        <dbReference type="PROSITE" id="PS50879"/>
    </source>
</evidence>
<dbReference type="Proteomes" id="UP000076874">
    <property type="component" value="Unassembled WGS sequence"/>
</dbReference>
<dbReference type="EMBL" id="AZHD01000009">
    <property type="protein sequence ID" value="OAA60334.1"/>
    <property type="molecule type" value="Genomic_DNA"/>
</dbReference>
<evidence type="ECO:0000313" key="10">
    <source>
        <dbReference type="Proteomes" id="UP000076874"/>
    </source>
</evidence>
<dbReference type="STRING" id="1081102.A0A167T8Q6"/>
<comment type="similarity">
    <text evidence="2">Belongs to the RNase H family.</text>
</comment>
<dbReference type="Pfam" id="PF00075">
    <property type="entry name" value="RNase_H"/>
    <property type="match status" value="1"/>
</dbReference>
<feature type="domain" description="RNase H type-1" evidence="8">
    <location>
        <begin position="38"/>
        <end position="199"/>
    </location>
</feature>
<comment type="caution">
    <text evidence="9">The sequence shown here is derived from an EMBL/GenBank/DDBJ whole genome shotgun (WGS) entry which is preliminary data.</text>
</comment>
<sequence length="214" mass="24224">MPTLFTADGTPGEEFPLGWTKPRANVTVAFRRFVHRRDKHKILIYTDGTCLDEGKPNARAGAAIVFREIVFGGADGRLHFRLENQGPSRDAHPPTTTRAELRAVLCALQYRCWFGENVRTLVLATKSDFVANGCTGWALRWEQKNWRTSRGAAVQNKDFWIALLAEFRRLSVEGVHVQLWRIPRELNEEACIAALQGTEKEETPRFSQILGAFV</sequence>
<evidence type="ECO:0000256" key="1">
    <source>
        <dbReference type="ARBA" id="ARBA00000077"/>
    </source>
</evidence>
<evidence type="ECO:0000313" key="9">
    <source>
        <dbReference type="EMBL" id="OAA60334.1"/>
    </source>
</evidence>
<evidence type="ECO:0000256" key="3">
    <source>
        <dbReference type="ARBA" id="ARBA00012180"/>
    </source>
</evidence>
<comment type="catalytic activity">
    <reaction evidence="1">
        <text>Endonucleolytic cleavage to 5'-phosphomonoester.</text>
        <dbReference type="EC" id="3.1.26.4"/>
    </reaction>
</comment>
<dbReference type="GO" id="GO:0004523">
    <property type="term" value="F:RNA-DNA hybrid ribonuclease activity"/>
    <property type="evidence" value="ECO:0007669"/>
    <property type="project" value="UniProtKB-EC"/>
</dbReference>
<reference evidence="9 10" key="1">
    <citation type="journal article" date="2016" name="Genome Biol. Evol.">
        <title>Divergent and convergent evolution of fungal pathogenicity.</title>
        <authorList>
            <person name="Shang Y."/>
            <person name="Xiao G."/>
            <person name="Zheng P."/>
            <person name="Cen K."/>
            <person name="Zhan S."/>
            <person name="Wang C."/>
        </authorList>
    </citation>
    <scope>NUCLEOTIDE SEQUENCE [LARGE SCALE GENOMIC DNA]</scope>
    <source>
        <strain evidence="9 10">RCEF 264</strain>
    </source>
</reference>
<dbReference type="GO" id="GO:0043137">
    <property type="term" value="P:DNA replication, removal of RNA primer"/>
    <property type="evidence" value="ECO:0007669"/>
    <property type="project" value="TreeGrafter"/>
</dbReference>
<evidence type="ECO:0000256" key="7">
    <source>
        <dbReference type="ARBA" id="ARBA00022801"/>
    </source>
</evidence>
<dbReference type="AlphaFoldDB" id="A0A167T8Q6"/>
<evidence type="ECO:0000256" key="5">
    <source>
        <dbReference type="ARBA" id="ARBA00022723"/>
    </source>
</evidence>
<evidence type="ECO:0000256" key="6">
    <source>
        <dbReference type="ARBA" id="ARBA00022759"/>
    </source>
</evidence>
<organism evidence="9 10">
    <name type="scientific">Niveomyces insectorum RCEF 264</name>
    <dbReference type="NCBI Taxonomy" id="1081102"/>
    <lineage>
        <taxon>Eukaryota</taxon>
        <taxon>Fungi</taxon>
        <taxon>Dikarya</taxon>
        <taxon>Ascomycota</taxon>
        <taxon>Pezizomycotina</taxon>
        <taxon>Sordariomycetes</taxon>
        <taxon>Hypocreomycetidae</taxon>
        <taxon>Hypocreales</taxon>
        <taxon>Cordycipitaceae</taxon>
        <taxon>Niveomyces</taxon>
    </lineage>
</organism>
<keyword evidence="7" id="KW-0378">Hydrolase</keyword>
<dbReference type="GO" id="GO:0003676">
    <property type="term" value="F:nucleic acid binding"/>
    <property type="evidence" value="ECO:0007669"/>
    <property type="project" value="InterPro"/>
</dbReference>
<dbReference type="OrthoDB" id="4867420at2759"/>
<name>A0A167T8Q6_9HYPO</name>
<evidence type="ECO:0000256" key="2">
    <source>
        <dbReference type="ARBA" id="ARBA00005300"/>
    </source>
</evidence>
<keyword evidence="10" id="KW-1185">Reference proteome</keyword>
<dbReference type="SUPFAM" id="SSF53098">
    <property type="entry name" value="Ribonuclease H-like"/>
    <property type="match status" value="1"/>
</dbReference>
<dbReference type="Gene3D" id="3.30.420.10">
    <property type="entry name" value="Ribonuclease H-like superfamily/Ribonuclease H"/>
    <property type="match status" value="1"/>
</dbReference>
<dbReference type="InterPro" id="IPR002156">
    <property type="entry name" value="RNaseH_domain"/>
</dbReference>
<keyword evidence="6" id="KW-0255">Endonuclease</keyword>
<dbReference type="PANTHER" id="PTHR10642">
    <property type="entry name" value="RIBONUCLEASE H1"/>
    <property type="match status" value="1"/>
</dbReference>
<dbReference type="InterPro" id="IPR050092">
    <property type="entry name" value="RNase_H"/>
</dbReference>
<dbReference type="PANTHER" id="PTHR10642:SF26">
    <property type="entry name" value="RIBONUCLEASE H1"/>
    <property type="match status" value="1"/>
</dbReference>
<protein>
    <recommendedName>
        <fullName evidence="3">ribonuclease H</fullName>
        <ecNumber evidence="3">3.1.26.4</ecNumber>
    </recommendedName>
</protein>
<dbReference type="PROSITE" id="PS50879">
    <property type="entry name" value="RNASE_H_1"/>
    <property type="match status" value="1"/>
</dbReference>
<proteinExistence type="inferred from homology"/>
<accession>A0A167T8Q6</accession>
<evidence type="ECO:0000256" key="4">
    <source>
        <dbReference type="ARBA" id="ARBA00022722"/>
    </source>
</evidence>